<dbReference type="InterPro" id="IPR012337">
    <property type="entry name" value="RNaseH-like_sf"/>
</dbReference>
<dbReference type="Pfam" id="PF13546">
    <property type="entry name" value="DDE_5"/>
    <property type="match status" value="1"/>
</dbReference>
<dbReference type="AlphaFoldDB" id="A0A9P3QAC0"/>
<reference evidence="2" key="1">
    <citation type="submission" date="2022-08" db="EMBL/GenBank/DDBJ databases">
        <title>Mycobacterium kiyosense sp. nov., scotochromogenic slow-glowing species isolated from respiratory specimens.</title>
        <authorList>
            <person name="Fukano H."/>
            <person name="Kazumi Y."/>
            <person name="Sakagami N."/>
            <person name="Ato M."/>
            <person name="Mitarai S."/>
            <person name="Hoshino Y."/>
        </authorList>
    </citation>
    <scope>NUCLEOTIDE SEQUENCE</scope>
    <source>
        <strain evidence="2">1413</strain>
    </source>
</reference>
<accession>A0A9P3QAC0</accession>
<dbReference type="InterPro" id="IPR039365">
    <property type="entry name" value="IS701-like"/>
</dbReference>
<gene>
    <name evidence="2" type="ORF">Mkiyose1413_56610</name>
</gene>
<dbReference type="InterPro" id="IPR038721">
    <property type="entry name" value="IS701-like_DDE_dom"/>
</dbReference>
<comment type="caution">
    <text evidence="2">The sequence shown here is derived from an EMBL/GenBank/DDBJ whole genome shotgun (WGS) entry which is preliminary data.</text>
</comment>
<dbReference type="PANTHER" id="PTHR33627:SF1">
    <property type="entry name" value="TRANSPOSASE"/>
    <property type="match status" value="1"/>
</dbReference>
<dbReference type="EMBL" id="BRZI01000124">
    <property type="protein sequence ID" value="GLD33778.1"/>
    <property type="molecule type" value="Genomic_DNA"/>
</dbReference>
<evidence type="ECO:0000259" key="1">
    <source>
        <dbReference type="Pfam" id="PF13546"/>
    </source>
</evidence>
<dbReference type="NCBIfam" id="NF033540">
    <property type="entry name" value="transpos_IS701"/>
    <property type="match status" value="1"/>
</dbReference>
<evidence type="ECO:0000313" key="2">
    <source>
        <dbReference type="EMBL" id="GLD33778.1"/>
    </source>
</evidence>
<keyword evidence="3" id="KW-1185">Reference proteome</keyword>
<dbReference type="Proteomes" id="UP001064782">
    <property type="component" value="Unassembled WGS sequence"/>
</dbReference>
<dbReference type="PANTHER" id="PTHR33627">
    <property type="entry name" value="TRANSPOSASE"/>
    <property type="match status" value="1"/>
</dbReference>
<dbReference type="SUPFAM" id="SSF53098">
    <property type="entry name" value="Ribonuclease H-like"/>
    <property type="match status" value="1"/>
</dbReference>
<feature type="domain" description="Transposase IS701-like DDE" evidence="1">
    <location>
        <begin position="2"/>
        <end position="196"/>
    </location>
</feature>
<name>A0A9P3QAC0_9MYCO</name>
<organism evidence="2 3">
    <name type="scientific">Mycobacterium kiyosense</name>
    <dbReference type="NCBI Taxonomy" id="2871094"/>
    <lineage>
        <taxon>Bacteria</taxon>
        <taxon>Bacillati</taxon>
        <taxon>Actinomycetota</taxon>
        <taxon>Actinomycetes</taxon>
        <taxon>Mycobacteriales</taxon>
        <taxon>Mycobacteriaceae</taxon>
        <taxon>Mycobacterium</taxon>
    </lineage>
</organism>
<proteinExistence type="predicted"/>
<sequence>MAGMVSGLDRKNCWTIAEHRGAATPDGLQHLLGRASWDADAVRDDLRDYVIDAFCDRGAILVVDETGDIKKGTHSVGVQRQYSGTAGRIENSQVAVYLTYAAPRGHALIDRALYLPKSWTQDSDRCADAGIPSDKRGFATKPALAITLIDRAVAAEVPAAWVAGDEVYGADPQLRAAVRGHRLGYVLGVAANRRVPTHAGAIRVDALPALIPAHAWQKHSAGDGAHGPRLYSWAWFRLLAEDDTDTGVHHLLIRRNDTTGEHAYLRCYSPKPVPLRALVQVAGQRWRIEESFQAAKGLVGIDQHQVRRWKSWHRWTTLAMLAHAFLAVATAIERDTTPTPTGLITLTVNEFRRLFDALLLTTNRTITSLLAWSRWRRQHQYRARQSHYRRRENQ</sequence>
<evidence type="ECO:0000313" key="3">
    <source>
        <dbReference type="Proteomes" id="UP001064782"/>
    </source>
</evidence>
<protein>
    <submittedName>
        <fullName evidence="2">Transposase</fullName>
    </submittedName>
</protein>